<comment type="caution">
    <text evidence="1">The sequence shown here is derived from an EMBL/GenBank/DDBJ whole genome shotgun (WGS) entry which is preliminary data.</text>
</comment>
<gene>
    <name evidence="1" type="ORF">A3E44_03200</name>
</gene>
<evidence type="ECO:0000313" key="2">
    <source>
        <dbReference type="Proteomes" id="UP000178603"/>
    </source>
</evidence>
<name>A0A1F8AU58_9BACT</name>
<protein>
    <submittedName>
        <fullName evidence="1">Uncharacterized protein</fullName>
    </submittedName>
</protein>
<organism evidence="1 2">
    <name type="scientific">Candidatus Woesebacteria bacterium RIFCSPHIGHO2_12_FULL_41_24</name>
    <dbReference type="NCBI Taxonomy" id="1802510"/>
    <lineage>
        <taxon>Bacteria</taxon>
        <taxon>Candidatus Woeseibacteriota</taxon>
    </lineage>
</organism>
<accession>A0A1F8AU58</accession>
<proteinExistence type="predicted"/>
<dbReference type="Proteomes" id="UP000178603">
    <property type="component" value="Unassembled WGS sequence"/>
</dbReference>
<dbReference type="EMBL" id="MGGW01000004">
    <property type="protein sequence ID" value="OGM55266.1"/>
    <property type="molecule type" value="Genomic_DNA"/>
</dbReference>
<sequence length="290" mass="32777">MIQEAVDLRGKQIVIHDIQTFQIVPPPETHEVKVNSFRSSPVVWAELIRSHPEIERLFFSHYPEHPPTYGYTTPLQGVPSDYSMSEIIWTLENGLWPKSKHGEICAISPTVGVRSASGKLDLFAFPTFDLDQQPIGTAVFDIIDSSRLVHADWSLLNTGNGLHVITNDLVRLESLPLYLAGMIRMFVRTPDTREGRLAYLFADTLHTNAYRPDAIRQVCKRTLSEQPEYPRPFVDINNCALMLLEAMDALKTPGPAGFFRISNKPSRGEKPPYLIAEQVNRVVYKYVGTN</sequence>
<reference evidence="1 2" key="1">
    <citation type="journal article" date="2016" name="Nat. Commun.">
        <title>Thousands of microbial genomes shed light on interconnected biogeochemical processes in an aquifer system.</title>
        <authorList>
            <person name="Anantharaman K."/>
            <person name="Brown C.T."/>
            <person name="Hug L.A."/>
            <person name="Sharon I."/>
            <person name="Castelle C.J."/>
            <person name="Probst A.J."/>
            <person name="Thomas B.C."/>
            <person name="Singh A."/>
            <person name="Wilkins M.J."/>
            <person name="Karaoz U."/>
            <person name="Brodie E.L."/>
            <person name="Williams K.H."/>
            <person name="Hubbard S.S."/>
            <person name="Banfield J.F."/>
        </authorList>
    </citation>
    <scope>NUCLEOTIDE SEQUENCE [LARGE SCALE GENOMIC DNA]</scope>
</reference>
<dbReference type="AlphaFoldDB" id="A0A1F8AU58"/>
<evidence type="ECO:0000313" key="1">
    <source>
        <dbReference type="EMBL" id="OGM55266.1"/>
    </source>
</evidence>